<protein>
    <recommendedName>
        <fullName evidence="1">F-box domain-containing protein</fullName>
    </recommendedName>
</protein>
<evidence type="ECO:0000313" key="2">
    <source>
        <dbReference type="Proteomes" id="UP000050795"/>
    </source>
</evidence>
<dbReference type="AlphaFoldDB" id="A0AA85KKP1"/>
<dbReference type="InterPro" id="IPR036047">
    <property type="entry name" value="F-box-like_dom_sf"/>
</dbReference>
<dbReference type="SUPFAM" id="SSF81383">
    <property type="entry name" value="F-box domain"/>
    <property type="match status" value="1"/>
</dbReference>
<sequence>MHPVDRLPNELLLNIFQYLNGKDLITCTLVNERWNYVITSDQYLWFPIYEKEMNNHLLWLNRDIINLLNSYNLLNEQPTQVSVDEAEENNPDRQQKKYRTFIDFITELLDNPACLMKHLYEYYNEQETLQQQQQQQTSIIPPFSKLNIEPICLNCILFGPAIDTVHLSSGLLQTILNWIDLSVILNRPTVKVNAKQMSTFWAGKGFLLRLPTTCEDSNQSSILLNTTILHSRKHMERMRYSYGGSRLFDSLLIESANAVDTAGEQVNLTQNAMNSISTSEIVFYAIDIRKEDSRVAPNLDDPIELINPYHSEIERWNEIRLELNALTHCMNSEQILLILGIGDQSNKENNYNLIEIASNLGCGYPTTIEVDDNNTSGGGTSYHANTIRPLDKPGLNWKLWCTASNGSVYTNLEEIFHGQL</sequence>
<organism evidence="2 3">
    <name type="scientific">Trichobilharzia regenti</name>
    <name type="common">Nasal bird schistosome</name>
    <dbReference type="NCBI Taxonomy" id="157069"/>
    <lineage>
        <taxon>Eukaryota</taxon>
        <taxon>Metazoa</taxon>
        <taxon>Spiralia</taxon>
        <taxon>Lophotrochozoa</taxon>
        <taxon>Platyhelminthes</taxon>
        <taxon>Trematoda</taxon>
        <taxon>Digenea</taxon>
        <taxon>Strigeidida</taxon>
        <taxon>Schistosomatoidea</taxon>
        <taxon>Schistosomatidae</taxon>
        <taxon>Trichobilharzia</taxon>
    </lineage>
</organism>
<proteinExistence type="predicted"/>
<name>A0AA85KKP1_TRIRE</name>
<dbReference type="Gene3D" id="1.20.1280.50">
    <property type="match status" value="1"/>
</dbReference>
<evidence type="ECO:0000259" key="1">
    <source>
        <dbReference type="PROSITE" id="PS50181"/>
    </source>
</evidence>
<dbReference type="PROSITE" id="PS50181">
    <property type="entry name" value="FBOX"/>
    <property type="match status" value="1"/>
</dbReference>
<dbReference type="SMART" id="SM00256">
    <property type="entry name" value="FBOX"/>
    <property type="match status" value="1"/>
</dbReference>
<dbReference type="Pfam" id="PF12937">
    <property type="entry name" value="F-box-like"/>
    <property type="match status" value="1"/>
</dbReference>
<feature type="domain" description="F-box" evidence="1">
    <location>
        <begin position="1"/>
        <end position="48"/>
    </location>
</feature>
<evidence type="ECO:0000313" key="3">
    <source>
        <dbReference type="WBParaSite" id="TREG1_95100.1"/>
    </source>
</evidence>
<dbReference type="InterPro" id="IPR001810">
    <property type="entry name" value="F-box_dom"/>
</dbReference>
<accession>A0AA85KKP1</accession>
<reference evidence="2" key="1">
    <citation type="submission" date="2022-06" db="EMBL/GenBank/DDBJ databases">
        <authorList>
            <person name="Berger JAMES D."/>
            <person name="Berger JAMES D."/>
        </authorList>
    </citation>
    <scope>NUCLEOTIDE SEQUENCE [LARGE SCALE GENOMIC DNA]</scope>
</reference>
<dbReference type="WBParaSite" id="TREG1_95100.1">
    <property type="protein sequence ID" value="TREG1_95100.1"/>
    <property type="gene ID" value="TREG1_95100"/>
</dbReference>
<dbReference type="CDD" id="cd09917">
    <property type="entry name" value="F-box_SF"/>
    <property type="match status" value="1"/>
</dbReference>
<dbReference type="Proteomes" id="UP000050795">
    <property type="component" value="Unassembled WGS sequence"/>
</dbReference>
<keyword evidence="2" id="KW-1185">Reference proteome</keyword>
<reference evidence="3" key="2">
    <citation type="submission" date="2023-11" db="UniProtKB">
        <authorList>
            <consortium name="WormBaseParasite"/>
        </authorList>
    </citation>
    <scope>IDENTIFICATION</scope>
</reference>